<dbReference type="Gene3D" id="3.30.420.40">
    <property type="match status" value="1"/>
</dbReference>
<dbReference type="Proteomes" id="UP000606274">
    <property type="component" value="Unassembled WGS sequence"/>
</dbReference>
<dbReference type="GO" id="GO:0045134">
    <property type="term" value="F:UDP phosphatase activity"/>
    <property type="evidence" value="ECO:0007669"/>
    <property type="project" value="TreeGrafter"/>
</dbReference>
<evidence type="ECO:0000256" key="2">
    <source>
        <dbReference type="ARBA" id="ARBA00001946"/>
    </source>
</evidence>
<comment type="cofactor">
    <cofactor evidence="2">
        <name>Mg(2+)</name>
        <dbReference type="ChEBI" id="CHEBI:18420"/>
    </cofactor>
</comment>
<dbReference type="AlphaFoldDB" id="A0A8T0C076"/>
<gene>
    <name evidence="24" type="ORF">HF521_000677</name>
</gene>
<evidence type="ECO:0000256" key="6">
    <source>
        <dbReference type="ARBA" id="ARBA00022475"/>
    </source>
</evidence>
<evidence type="ECO:0000256" key="19">
    <source>
        <dbReference type="ARBA" id="ARBA00049175"/>
    </source>
</evidence>
<dbReference type="GO" id="GO:0005524">
    <property type="term" value="F:ATP binding"/>
    <property type="evidence" value="ECO:0007669"/>
    <property type="project" value="UniProtKB-KW"/>
</dbReference>
<dbReference type="GO" id="GO:0046872">
    <property type="term" value="F:metal ion binding"/>
    <property type="evidence" value="ECO:0007669"/>
    <property type="project" value="UniProtKB-KW"/>
</dbReference>
<dbReference type="GO" id="GO:0009134">
    <property type="term" value="P:nucleoside diphosphate catabolic process"/>
    <property type="evidence" value="ECO:0007669"/>
    <property type="project" value="TreeGrafter"/>
</dbReference>
<comment type="caution">
    <text evidence="24">The sequence shown here is derived from an EMBL/GenBank/DDBJ whole genome shotgun (WGS) entry which is preliminary data.</text>
</comment>
<evidence type="ECO:0000256" key="5">
    <source>
        <dbReference type="ARBA" id="ARBA00012148"/>
    </source>
</evidence>
<evidence type="ECO:0000256" key="10">
    <source>
        <dbReference type="ARBA" id="ARBA00022801"/>
    </source>
</evidence>
<keyword evidence="15 23" id="KW-0472">Membrane</keyword>
<comment type="cofactor">
    <cofactor evidence="1">
        <name>Ca(2+)</name>
        <dbReference type="ChEBI" id="CHEBI:29108"/>
    </cofactor>
</comment>
<dbReference type="EC" id="3.6.1.5" evidence="5"/>
<evidence type="ECO:0000256" key="20">
    <source>
        <dbReference type="PIRSR" id="PIRSR600407-1"/>
    </source>
</evidence>
<dbReference type="GO" id="GO:0017111">
    <property type="term" value="F:ribonucleoside triphosphate phosphatase activity"/>
    <property type="evidence" value="ECO:0007669"/>
    <property type="project" value="TreeGrafter"/>
</dbReference>
<keyword evidence="6" id="KW-1003">Cell membrane</keyword>
<dbReference type="FunFam" id="3.30.420.40:FF:000068">
    <property type="entry name" value="Ectonucleoside triphosphate diphosphohydrolase 1"/>
    <property type="match status" value="1"/>
</dbReference>
<dbReference type="PANTHER" id="PTHR11782">
    <property type="entry name" value="ADENOSINE/GUANOSINE DIPHOSPHATASE"/>
    <property type="match status" value="1"/>
</dbReference>
<protein>
    <recommendedName>
        <fullName evidence="18">Ectonucleoside triphosphate diphosphohydrolase 8</fullName>
        <ecNumber evidence="5">3.6.1.5</ecNumber>
    </recommendedName>
</protein>
<evidence type="ECO:0000256" key="18">
    <source>
        <dbReference type="ARBA" id="ARBA00039598"/>
    </source>
</evidence>
<evidence type="ECO:0000256" key="11">
    <source>
        <dbReference type="ARBA" id="ARBA00022837"/>
    </source>
</evidence>
<dbReference type="GO" id="GO:0004382">
    <property type="term" value="F:GDP phosphatase activity"/>
    <property type="evidence" value="ECO:0007669"/>
    <property type="project" value="TreeGrafter"/>
</dbReference>
<evidence type="ECO:0000256" key="16">
    <source>
        <dbReference type="ARBA" id="ARBA00023157"/>
    </source>
</evidence>
<evidence type="ECO:0000256" key="9">
    <source>
        <dbReference type="ARBA" id="ARBA00022741"/>
    </source>
</evidence>
<evidence type="ECO:0000256" key="7">
    <source>
        <dbReference type="ARBA" id="ARBA00022692"/>
    </source>
</evidence>
<keyword evidence="16" id="KW-1015">Disulfide bond</keyword>
<keyword evidence="14 23" id="KW-1133">Transmembrane helix</keyword>
<evidence type="ECO:0000256" key="14">
    <source>
        <dbReference type="ARBA" id="ARBA00022989"/>
    </source>
</evidence>
<evidence type="ECO:0000256" key="3">
    <source>
        <dbReference type="ARBA" id="ARBA00004651"/>
    </source>
</evidence>
<evidence type="ECO:0000256" key="15">
    <source>
        <dbReference type="ARBA" id="ARBA00023136"/>
    </source>
</evidence>
<comment type="similarity">
    <text evidence="4 22">Belongs to the GDA1/CD39 NTPase family.</text>
</comment>
<evidence type="ECO:0000256" key="17">
    <source>
        <dbReference type="ARBA" id="ARBA00023180"/>
    </source>
</evidence>
<keyword evidence="12 21" id="KW-0067">ATP-binding</keyword>
<keyword evidence="7 23" id="KW-0812">Transmembrane</keyword>
<evidence type="ECO:0000256" key="4">
    <source>
        <dbReference type="ARBA" id="ARBA00009283"/>
    </source>
</evidence>
<keyword evidence="10 22" id="KW-0378">Hydrolase</keyword>
<evidence type="ECO:0000256" key="21">
    <source>
        <dbReference type="PIRSR" id="PIRSR600407-2"/>
    </source>
</evidence>
<evidence type="ECO:0000313" key="24">
    <source>
        <dbReference type="EMBL" id="KAF7711666.1"/>
    </source>
</evidence>
<proteinExistence type="inferred from homology"/>
<keyword evidence="8" id="KW-0479">Metal-binding</keyword>
<dbReference type="Pfam" id="PF01150">
    <property type="entry name" value="GDA1_CD39"/>
    <property type="match status" value="1"/>
</dbReference>
<accession>A0A8T0C076</accession>
<feature type="transmembrane region" description="Helical" evidence="23">
    <location>
        <begin position="21"/>
        <end position="44"/>
    </location>
</feature>
<organism evidence="24 25">
    <name type="scientific">Silurus meridionalis</name>
    <name type="common">Southern catfish</name>
    <name type="synonym">Silurus soldatovi meridionalis</name>
    <dbReference type="NCBI Taxonomy" id="175797"/>
    <lineage>
        <taxon>Eukaryota</taxon>
        <taxon>Metazoa</taxon>
        <taxon>Chordata</taxon>
        <taxon>Craniata</taxon>
        <taxon>Vertebrata</taxon>
        <taxon>Euteleostomi</taxon>
        <taxon>Actinopterygii</taxon>
        <taxon>Neopterygii</taxon>
        <taxon>Teleostei</taxon>
        <taxon>Ostariophysi</taxon>
        <taxon>Siluriformes</taxon>
        <taxon>Siluridae</taxon>
        <taxon>Silurus</taxon>
    </lineage>
</organism>
<feature type="transmembrane region" description="Helical" evidence="23">
    <location>
        <begin position="487"/>
        <end position="507"/>
    </location>
</feature>
<comment type="catalytic activity">
    <reaction evidence="19">
        <text>a ribonucleoside 5'-triphosphate + 2 H2O = a ribonucleoside 5'-phosphate + 2 phosphate + 2 H(+)</text>
        <dbReference type="Rhea" id="RHEA:36795"/>
        <dbReference type="ChEBI" id="CHEBI:15377"/>
        <dbReference type="ChEBI" id="CHEBI:15378"/>
        <dbReference type="ChEBI" id="CHEBI:43474"/>
        <dbReference type="ChEBI" id="CHEBI:58043"/>
        <dbReference type="ChEBI" id="CHEBI:61557"/>
        <dbReference type="EC" id="3.6.1.5"/>
    </reaction>
</comment>
<dbReference type="GO" id="GO:0004050">
    <property type="term" value="F:apyrase activity"/>
    <property type="evidence" value="ECO:0007669"/>
    <property type="project" value="UniProtKB-EC"/>
</dbReference>
<dbReference type="PANTHER" id="PTHR11782:SF31">
    <property type="entry name" value="ECTONUCLEOSIDE TRIPHOSPHATE DIPHOSPHOHYDROLASE 8"/>
    <property type="match status" value="1"/>
</dbReference>
<evidence type="ECO:0000256" key="1">
    <source>
        <dbReference type="ARBA" id="ARBA00001913"/>
    </source>
</evidence>
<comment type="subcellular location">
    <subcellularLocation>
        <location evidence="3">Cell membrane</location>
        <topology evidence="3">Multi-pass membrane protein</topology>
    </subcellularLocation>
</comment>
<keyword evidence="11" id="KW-0106">Calcium</keyword>
<evidence type="ECO:0000256" key="22">
    <source>
        <dbReference type="RuleBase" id="RU003833"/>
    </source>
</evidence>
<reference evidence="24" key="1">
    <citation type="submission" date="2020-08" db="EMBL/GenBank/DDBJ databases">
        <title>Chromosome-level assembly of Southern catfish (Silurus meridionalis) provides insights into visual adaptation to the nocturnal and benthic lifestyles.</title>
        <authorList>
            <person name="Zhang Y."/>
            <person name="Wang D."/>
            <person name="Peng Z."/>
        </authorList>
    </citation>
    <scope>NUCLEOTIDE SEQUENCE</scope>
    <source>
        <strain evidence="24">SWU-2019-XX</strain>
        <tissue evidence="24">Muscle</tissue>
    </source>
</reference>
<name>A0A8T0C076_SILME</name>
<keyword evidence="17" id="KW-0325">Glycoprotein</keyword>
<dbReference type="InterPro" id="IPR000407">
    <property type="entry name" value="GDA1_CD39_NTPase"/>
</dbReference>
<keyword evidence="9 21" id="KW-0547">Nucleotide-binding</keyword>
<evidence type="ECO:0000256" key="12">
    <source>
        <dbReference type="ARBA" id="ARBA00022840"/>
    </source>
</evidence>
<feature type="active site" description="Proton acceptor" evidence="20">
    <location>
        <position position="182"/>
    </location>
</feature>
<evidence type="ECO:0000256" key="13">
    <source>
        <dbReference type="ARBA" id="ARBA00022842"/>
    </source>
</evidence>
<dbReference type="Gene3D" id="3.30.420.150">
    <property type="entry name" value="Exopolyphosphatase. Domain 2"/>
    <property type="match status" value="1"/>
</dbReference>
<feature type="binding site" evidence="21">
    <location>
        <begin position="222"/>
        <end position="226"/>
    </location>
    <ligand>
        <name>ATP</name>
        <dbReference type="ChEBI" id="CHEBI:30616"/>
    </ligand>
</feature>
<dbReference type="EMBL" id="JABFDY010000001">
    <property type="protein sequence ID" value="KAF7711666.1"/>
    <property type="molecule type" value="Genomic_DNA"/>
</dbReference>
<sequence>MVENWEKLQVYTRDMKLQLKPLLLGVAVVAITCMTIIALILTLVHRQSAELSYSTQYGMVFDAGSSHTALFLYQWPGNKENDTGIVSQTLTCDVKGDGISSYVANPSGAGQSLRECLDIATATVPASQYSKTPVYLGATAGMRLLSLQNKTQSEEILKEVTKTMQSYPFDFRGARIITGMEEGAYGWITINYLLEGFIKYAFDGKWIHPKAGTILGALDLGGASTQISFIPKDPVKDPQLAFDLQLYSYRYKLYSHSYLCYGKDQALRKLQAYLQNTSRPSSTVDNPCYHKGYNLTLKLGDIYESPCVVKPTPYDPLVQITFLGTGDSALCTSLIEKVVDVTNCSLYPDCGFNGVYQPPVNGEFFAFSAYFYTFDFLGLAPRASLFHVFSTIASYCNKTWETLVTEYPKVKEKYLRDYCFSANYIMVILLKGYKFESNWDKISFQKQVADTDIGWTLGYMLNLTNMIPSDRPLVVTGVQNSQWAAEVFFIVFILFLSLIILGILCVWGPTS</sequence>
<evidence type="ECO:0000256" key="23">
    <source>
        <dbReference type="SAM" id="Phobius"/>
    </source>
</evidence>
<keyword evidence="13" id="KW-0460">Magnesium</keyword>
<evidence type="ECO:0000256" key="8">
    <source>
        <dbReference type="ARBA" id="ARBA00022723"/>
    </source>
</evidence>
<evidence type="ECO:0000313" key="25">
    <source>
        <dbReference type="Proteomes" id="UP000606274"/>
    </source>
</evidence>
<keyword evidence="25" id="KW-1185">Reference proteome</keyword>
<dbReference type="GO" id="GO:0005886">
    <property type="term" value="C:plasma membrane"/>
    <property type="evidence" value="ECO:0007669"/>
    <property type="project" value="UniProtKB-SubCell"/>
</dbReference>
<dbReference type="PROSITE" id="PS01238">
    <property type="entry name" value="GDA1_CD39_NTPASE"/>
    <property type="match status" value="1"/>
</dbReference>